<name>A0A919XWI0_9BACL</name>
<accession>A0A919XWI0</accession>
<dbReference type="AlphaFoldDB" id="A0A919XWI0"/>
<gene>
    <name evidence="1" type="ORF">J41TS12_41750</name>
</gene>
<proteinExistence type="predicted"/>
<dbReference type="RefSeq" id="WP_212942469.1">
    <property type="nucleotide sequence ID" value="NZ_BORR01000020.1"/>
</dbReference>
<evidence type="ECO:0000313" key="2">
    <source>
        <dbReference type="Proteomes" id="UP000681162"/>
    </source>
</evidence>
<organism evidence="1 2">
    <name type="scientific">Paenibacillus antibioticophila</name>
    <dbReference type="NCBI Taxonomy" id="1274374"/>
    <lineage>
        <taxon>Bacteria</taxon>
        <taxon>Bacillati</taxon>
        <taxon>Bacillota</taxon>
        <taxon>Bacilli</taxon>
        <taxon>Bacillales</taxon>
        <taxon>Paenibacillaceae</taxon>
        <taxon>Paenibacillus</taxon>
    </lineage>
</organism>
<reference evidence="1 2" key="1">
    <citation type="submission" date="2021-03" db="EMBL/GenBank/DDBJ databases">
        <title>Antimicrobial resistance genes in bacteria isolated from Japanese honey, and their potential for conferring macrolide and lincosamide resistance in the American foulbrood pathogen Paenibacillus larvae.</title>
        <authorList>
            <person name="Okamoto M."/>
            <person name="Kumagai M."/>
            <person name="Kanamori H."/>
            <person name="Takamatsu D."/>
        </authorList>
    </citation>
    <scope>NUCLEOTIDE SEQUENCE [LARGE SCALE GENOMIC DNA]</scope>
    <source>
        <strain evidence="1 2">J41TS12</strain>
    </source>
</reference>
<evidence type="ECO:0000313" key="1">
    <source>
        <dbReference type="EMBL" id="GIO39314.1"/>
    </source>
</evidence>
<keyword evidence="2" id="KW-1185">Reference proteome</keyword>
<protein>
    <submittedName>
        <fullName evidence="1">Uncharacterized protein</fullName>
    </submittedName>
</protein>
<comment type="caution">
    <text evidence="1">The sequence shown here is derived from an EMBL/GenBank/DDBJ whole genome shotgun (WGS) entry which is preliminary data.</text>
</comment>
<dbReference type="EMBL" id="BORR01000020">
    <property type="protein sequence ID" value="GIO39314.1"/>
    <property type="molecule type" value="Genomic_DNA"/>
</dbReference>
<dbReference type="Proteomes" id="UP000681162">
    <property type="component" value="Unassembled WGS sequence"/>
</dbReference>
<sequence length="129" mass="14970">MNEVVGKRSCDFGPFTEYVYSCEMTVNDARERMNKLARPNSEYKPRPVILVIAKNAEQAQLLWRHRLRDKYPEDARVKFISRNQSAMDGLRSEGMTIIYAGEWRLNPSADCSAIEWYKKLGAKVVHEEV</sequence>